<evidence type="ECO:0000256" key="1">
    <source>
        <dbReference type="ARBA" id="ARBA00007381"/>
    </source>
</evidence>
<dbReference type="Proteomes" id="UP000295066">
    <property type="component" value="Unassembled WGS sequence"/>
</dbReference>
<dbReference type="InterPro" id="IPR029047">
    <property type="entry name" value="HSP70_peptide-bd_sf"/>
</dbReference>
<dbReference type="PANTHER" id="PTHR19375">
    <property type="entry name" value="HEAT SHOCK PROTEIN 70KDA"/>
    <property type="match status" value="1"/>
</dbReference>
<name>A0A4R8ML68_9BACT</name>
<proteinExistence type="inferred from homology"/>
<keyword evidence="3 4" id="KW-0067">ATP-binding</keyword>
<comment type="caution">
    <text evidence="5">The sequence shown here is derived from an EMBL/GenBank/DDBJ whole genome shotgun (WGS) entry which is preliminary data.</text>
</comment>
<keyword evidence="2 4" id="KW-0547">Nucleotide-binding</keyword>
<dbReference type="Pfam" id="PF00012">
    <property type="entry name" value="HSP70"/>
    <property type="match status" value="2"/>
</dbReference>
<dbReference type="PROSITE" id="PS01036">
    <property type="entry name" value="HSP70_3"/>
    <property type="match status" value="1"/>
</dbReference>
<dbReference type="Gene3D" id="3.90.640.10">
    <property type="entry name" value="Actin, Chain A, domain 4"/>
    <property type="match status" value="1"/>
</dbReference>
<evidence type="ECO:0000256" key="4">
    <source>
        <dbReference type="RuleBase" id="RU003322"/>
    </source>
</evidence>
<dbReference type="SUPFAM" id="SSF100920">
    <property type="entry name" value="Heat shock protein 70kD (HSP70), peptide-binding domain"/>
    <property type="match status" value="1"/>
</dbReference>
<dbReference type="InterPro" id="IPR013126">
    <property type="entry name" value="Hsp_70_fam"/>
</dbReference>
<evidence type="ECO:0000313" key="6">
    <source>
        <dbReference type="Proteomes" id="UP000295066"/>
    </source>
</evidence>
<evidence type="ECO:0000313" key="5">
    <source>
        <dbReference type="EMBL" id="TDY65172.1"/>
    </source>
</evidence>
<accession>A0A4R8ML68</accession>
<sequence length="524" mass="55696">MKTAGPPPREDGPVLGIDLGTRYALCAVFDGVQGPVVVPNRWGKRSTPSVTAWTGSGWTAGETAAAGEMKHPSTTWWDLKRKVGTPWKGRCGRASVSAEDALVPLLTLLREDGEAFLGAFVEACVLAVPASFSFAERSAMARAARSAGFSRSRIVNEPTAAALAFGSSGRFLILDYGAGTVDLSVVECGGGVWQVIESRGTPSCGGRDFDAALALLLAEKTGTNPGGADSPLYRLLLSEAEDVKIALSGCLSHEWSPPAAPGAASVTVTRREFEGLVRPSLERVVAMAESLWKEHEPSKLLLVGGGSRIPLLRTLLAERVARPEHLSRCPDEAVVIGAALYGSQARTERLLLDVLSDNLGILAADGTPVPLLEKGMHLPVRAEKKFSSVGSGPFTLRVFQGDRGRVISTVRISDAGKGEVIVLVFAVDSGGLLRIDIRREDGRTAVIPPLEVGTPGASSFEQQPGDLLDLEKRFARVSPVLSPAQQARGEVLFRTVKSLRDEGCYPEGAESLEQMVAEMERVIR</sequence>
<keyword evidence="6" id="KW-1185">Reference proteome</keyword>
<dbReference type="Gene3D" id="2.60.34.10">
    <property type="entry name" value="Substrate Binding Domain Of DNAk, Chain A, domain 1"/>
    <property type="match status" value="1"/>
</dbReference>
<protein>
    <submittedName>
        <fullName evidence="5">Molecular chaperone DnaK</fullName>
    </submittedName>
</protein>
<dbReference type="EMBL" id="SORI01000001">
    <property type="protein sequence ID" value="TDY65172.1"/>
    <property type="molecule type" value="Genomic_DNA"/>
</dbReference>
<comment type="similarity">
    <text evidence="1 4">Belongs to the heat shock protein 70 family.</text>
</comment>
<dbReference type="PRINTS" id="PR00301">
    <property type="entry name" value="HEATSHOCK70"/>
</dbReference>
<organism evidence="5 6">
    <name type="scientific">Aminivibrio pyruvatiphilus</name>
    <dbReference type="NCBI Taxonomy" id="1005740"/>
    <lineage>
        <taxon>Bacteria</taxon>
        <taxon>Thermotogati</taxon>
        <taxon>Synergistota</taxon>
        <taxon>Synergistia</taxon>
        <taxon>Synergistales</taxon>
        <taxon>Aminobacteriaceae</taxon>
        <taxon>Aminivibrio</taxon>
    </lineage>
</organism>
<dbReference type="SUPFAM" id="SSF53067">
    <property type="entry name" value="Actin-like ATPase domain"/>
    <property type="match status" value="2"/>
</dbReference>
<evidence type="ECO:0000256" key="3">
    <source>
        <dbReference type="ARBA" id="ARBA00022840"/>
    </source>
</evidence>
<dbReference type="FunFam" id="3.30.420.40:FF:000028">
    <property type="entry name" value="heat shock 70 kDa protein-like"/>
    <property type="match status" value="1"/>
</dbReference>
<reference evidence="5 6" key="1">
    <citation type="submission" date="2019-03" db="EMBL/GenBank/DDBJ databases">
        <title>Genomic Encyclopedia of Type Strains, Phase IV (KMG-IV): sequencing the most valuable type-strain genomes for metagenomic binning, comparative biology and taxonomic classification.</title>
        <authorList>
            <person name="Goeker M."/>
        </authorList>
    </citation>
    <scope>NUCLEOTIDE SEQUENCE [LARGE SCALE GENOMIC DNA]</scope>
    <source>
        <strain evidence="5 6">DSM 25964</strain>
    </source>
</reference>
<gene>
    <name evidence="5" type="ORF">C8D99_101323</name>
</gene>
<dbReference type="Gene3D" id="3.30.420.40">
    <property type="match status" value="2"/>
</dbReference>
<dbReference type="GO" id="GO:0140662">
    <property type="term" value="F:ATP-dependent protein folding chaperone"/>
    <property type="evidence" value="ECO:0007669"/>
    <property type="project" value="InterPro"/>
</dbReference>
<dbReference type="InterPro" id="IPR018181">
    <property type="entry name" value="Heat_shock_70_CS"/>
</dbReference>
<dbReference type="InterPro" id="IPR043129">
    <property type="entry name" value="ATPase_NBD"/>
</dbReference>
<dbReference type="OrthoDB" id="9766019at2"/>
<dbReference type="AlphaFoldDB" id="A0A4R8ML68"/>
<dbReference type="GO" id="GO:0005524">
    <property type="term" value="F:ATP binding"/>
    <property type="evidence" value="ECO:0007669"/>
    <property type="project" value="UniProtKB-KW"/>
</dbReference>
<dbReference type="RefSeq" id="WP_133955632.1">
    <property type="nucleotide sequence ID" value="NZ_SORI01000001.1"/>
</dbReference>
<evidence type="ECO:0000256" key="2">
    <source>
        <dbReference type="ARBA" id="ARBA00022741"/>
    </source>
</evidence>